<proteinExistence type="inferred from homology"/>
<keyword evidence="3" id="KW-0238">DNA-binding</keyword>
<dbReference type="Gene3D" id="1.10.10.10">
    <property type="entry name" value="Winged helix-like DNA-binding domain superfamily/Winged helix DNA-binding domain"/>
    <property type="match status" value="1"/>
</dbReference>
<dbReference type="PANTHER" id="PTHR30537">
    <property type="entry name" value="HTH-TYPE TRANSCRIPTIONAL REGULATOR"/>
    <property type="match status" value="1"/>
</dbReference>
<evidence type="ECO:0000256" key="4">
    <source>
        <dbReference type="ARBA" id="ARBA00023163"/>
    </source>
</evidence>
<dbReference type="Proteomes" id="UP000227088">
    <property type="component" value="Unassembled WGS sequence"/>
</dbReference>
<dbReference type="InterPro" id="IPR036390">
    <property type="entry name" value="WH_DNA-bd_sf"/>
</dbReference>
<evidence type="ECO:0000256" key="1">
    <source>
        <dbReference type="ARBA" id="ARBA00009437"/>
    </source>
</evidence>
<dbReference type="Pfam" id="PF00126">
    <property type="entry name" value="HTH_1"/>
    <property type="match status" value="1"/>
</dbReference>
<dbReference type="CDD" id="cd08422">
    <property type="entry name" value="PBP2_CrgA_like"/>
    <property type="match status" value="1"/>
</dbReference>
<dbReference type="InterPro" id="IPR005119">
    <property type="entry name" value="LysR_subst-bd"/>
</dbReference>
<gene>
    <name evidence="6" type="ORF">A9R00_09125</name>
</gene>
<comment type="similarity">
    <text evidence="1">Belongs to the LysR transcriptional regulatory family.</text>
</comment>
<evidence type="ECO:0000313" key="7">
    <source>
        <dbReference type="Proteomes" id="UP000227088"/>
    </source>
</evidence>
<dbReference type="InterPro" id="IPR000847">
    <property type="entry name" value="LysR_HTH_N"/>
</dbReference>
<dbReference type="EMBL" id="MABE01000525">
    <property type="protein sequence ID" value="OUS39780.1"/>
    <property type="molecule type" value="Genomic_DNA"/>
</dbReference>
<dbReference type="Pfam" id="PF03466">
    <property type="entry name" value="LysR_substrate"/>
    <property type="match status" value="1"/>
</dbReference>
<dbReference type="SUPFAM" id="SSF46785">
    <property type="entry name" value="Winged helix' DNA-binding domain"/>
    <property type="match status" value="1"/>
</dbReference>
<dbReference type="Gene3D" id="3.40.190.290">
    <property type="match status" value="1"/>
</dbReference>
<sequence>VARHREIAPSSISRVISTLEKELGVRLFQRNTRQLSLTEAGNIYYQRVESIVEELSLAQHAIQDSSRQTQGPIRLTASPSFGITCIAPRLSALHRQHPELRVELLLSDKKNDLFAERIDLAIRQGHLTDSNLVAERFLTSYYRVCASPQYLKEKGKPKSPNDLAHHTCLTFPFSGFEQKWNFRKKPKGQEQPANVQDTQSVAIDSPIVINNGLALKQCAIDDAGIVLLSNWLVDDAIEDGRLKDIFPDFQVSATDFSDKISFVYPSRSYVPEKVRSVMNFLRASFD</sequence>
<dbReference type="InterPro" id="IPR036388">
    <property type="entry name" value="WH-like_DNA-bd_sf"/>
</dbReference>
<name>A0A1Y5HRW0_OLEAN</name>
<feature type="domain" description="HTH lysR-type" evidence="5">
    <location>
        <begin position="1"/>
        <end position="38"/>
    </location>
</feature>
<dbReference type="GO" id="GO:0003700">
    <property type="term" value="F:DNA-binding transcription factor activity"/>
    <property type="evidence" value="ECO:0007669"/>
    <property type="project" value="InterPro"/>
</dbReference>
<dbReference type="AlphaFoldDB" id="A0A1Y5HRW0"/>
<keyword evidence="2" id="KW-0805">Transcription regulation</keyword>
<dbReference type="GO" id="GO:0003677">
    <property type="term" value="F:DNA binding"/>
    <property type="evidence" value="ECO:0007669"/>
    <property type="project" value="UniProtKB-KW"/>
</dbReference>
<dbReference type="SUPFAM" id="SSF53850">
    <property type="entry name" value="Periplasmic binding protein-like II"/>
    <property type="match status" value="1"/>
</dbReference>
<organism evidence="6 7">
    <name type="scientific">Oleispira antarctica</name>
    <dbReference type="NCBI Taxonomy" id="188908"/>
    <lineage>
        <taxon>Bacteria</taxon>
        <taxon>Pseudomonadati</taxon>
        <taxon>Pseudomonadota</taxon>
        <taxon>Gammaproteobacteria</taxon>
        <taxon>Oceanospirillales</taxon>
        <taxon>Oceanospirillaceae</taxon>
        <taxon>Oleispira</taxon>
    </lineage>
</organism>
<evidence type="ECO:0000256" key="2">
    <source>
        <dbReference type="ARBA" id="ARBA00023015"/>
    </source>
</evidence>
<dbReference type="PANTHER" id="PTHR30537:SF5">
    <property type="entry name" value="HTH-TYPE TRANSCRIPTIONAL ACTIVATOR TTDR-RELATED"/>
    <property type="match status" value="1"/>
</dbReference>
<protein>
    <recommendedName>
        <fullName evidence="5">HTH lysR-type domain-containing protein</fullName>
    </recommendedName>
</protein>
<feature type="non-terminal residue" evidence="6">
    <location>
        <position position="1"/>
    </location>
</feature>
<evidence type="ECO:0000313" key="6">
    <source>
        <dbReference type="EMBL" id="OUS39780.1"/>
    </source>
</evidence>
<accession>A0A1Y5HRW0</accession>
<evidence type="ECO:0000259" key="5">
    <source>
        <dbReference type="PROSITE" id="PS50931"/>
    </source>
</evidence>
<comment type="caution">
    <text evidence="6">The sequence shown here is derived from an EMBL/GenBank/DDBJ whole genome shotgun (WGS) entry which is preliminary data.</text>
</comment>
<dbReference type="PROSITE" id="PS50931">
    <property type="entry name" value="HTH_LYSR"/>
    <property type="match status" value="1"/>
</dbReference>
<keyword evidence="4" id="KW-0804">Transcription</keyword>
<evidence type="ECO:0000256" key="3">
    <source>
        <dbReference type="ARBA" id="ARBA00023125"/>
    </source>
</evidence>
<reference evidence="7" key="1">
    <citation type="journal article" date="2017" name="Proc. Natl. Acad. Sci. U.S.A.">
        <title>Simulation of Deepwater Horizon oil plume reveals substrate specialization within a complex community of hydrocarbon degraders.</title>
        <authorList>
            <person name="Hu P."/>
            <person name="Dubinsky E.A."/>
            <person name="Probst A.J."/>
            <person name="Wang J."/>
            <person name="Sieber C.M.K."/>
            <person name="Tom L.M."/>
            <person name="Gardinali P."/>
            <person name="Banfield J.F."/>
            <person name="Atlas R.M."/>
            <person name="Andersen G.L."/>
        </authorList>
    </citation>
    <scope>NUCLEOTIDE SEQUENCE [LARGE SCALE GENOMIC DNA]</scope>
</reference>
<dbReference type="InterPro" id="IPR058163">
    <property type="entry name" value="LysR-type_TF_proteobact-type"/>
</dbReference>